<dbReference type="PANTHER" id="PTHR41260">
    <property type="entry name" value="PROTEIN ECSC"/>
    <property type="match status" value="1"/>
</dbReference>
<dbReference type="eggNOG" id="ENOG502ZAV8">
    <property type="taxonomic scope" value="Bacteria"/>
</dbReference>
<dbReference type="Pfam" id="PF12787">
    <property type="entry name" value="EcsC"/>
    <property type="match status" value="1"/>
</dbReference>
<dbReference type="HOGENOM" id="CLU_087895_1_0_7"/>
<organism evidence="1 2">
    <name type="scientific">Desulfosudis oleivorans (strain DSM 6200 / JCM 39069 / Hxd3)</name>
    <name type="common">Desulfococcus oleovorans</name>
    <dbReference type="NCBI Taxonomy" id="96561"/>
    <lineage>
        <taxon>Bacteria</taxon>
        <taxon>Pseudomonadati</taxon>
        <taxon>Thermodesulfobacteriota</taxon>
        <taxon>Desulfobacteria</taxon>
        <taxon>Desulfobacterales</taxon>
        <taxon>Desulfosudaceae</taxon>
        <taxon>Desulfosudis</taxon>
    </lineage>
</organism>
<dbReference type="PANTHER" id="PTHR41260:SF1">
    <property type="entry name" value="PROTEIN ECSC"/>
    <property type="match status" value="1"/>
</dbReference>
<keyword evidence="2" id="KW-1185">Reference proteome</keyword>
<evidence type="ECO:0008006" key="3">
    <source>
        <dbReference type="Google" id="ProtNLM"/>
    </source>
</evidence>
<accession>A8ZY62</accession>
<evidence type="ECO:0000313" key="1">
    <source>
        <dbReference type="EMBL" id="ABW67069.1"/>
    </source>
</evidence>
<dbReference type="Proteomes" id="UP000008561">
    <property type="component" value="Chromosome"/>
</dbReference>
<evidence type="ECO:0000313" key="2">
    <source>
        <dbReference type="Proteomes" id="UP000008561"/>
    </source>
</evidence>
<name>A8ZY62_DESOH</name>
<reference evidence="1 2" key="1">
    <citation type="submission" date="2007-10" db="EMBL/GenBank/DDBJ databases">
        <title>Complete sequence of Desulfococcus oleovorans Hxd3.</title>
        <authorList>
            <consortium name="US DOE Joint Genome Institute"/>
            <person name="Copeland A."/>
            <person name="Lucas S."/>
            <person name="Lapidus A."/>
            <person name="Barry K."/>
            <person name="Glavina del Rio T."/>
            <person name="Dalin E."/>
            <person name="Tice H."/>
            <person name="Pitluck S."/>
            <person name="Kiss H."/>
            <person name="Brettin T."/>
            <person name="Bruce D."/>
            <person name="Detter J.C."/>
            <person name="Han C."/>
            <person name="Schmutz J."/>
            <person name="Larimer F."/>
            <person name="Land M."/>
            <person name="Hauser L."/>
            <person name="Kyrpides N."/>
            <person name="Kim E."/>
            <person name="Wawrik B."/>
            <person name="Richardson P."/>
        </authorList>
    </citation>
    <scope>NUCLEOTIDE SEQUENCE [LARGE SCALE GENOMIC DNA]</scope>
    <source>
        <strain evidence="2">DSM 6200 / JCM 39069 / Hxd3</strain>
    </source>
</reference>
<protein>
    <recommendedName>
        <fullName evidence="3">EcsC family protein</fullName>
    </recommendedName>
</protein>
<dbReference type="STRING" id="96561.Dole_1263"/>
<dbReference type="InterPro" id="IPR024787">
    <property type="entry name" value="EcsC"/>
</dbReference>
<dbReference type="KEGG" id="dol:Dole_1263"/>
<dbReference type="EMBL" id="CP000859">
    <property type="protein sequence ID" value="ABW67069.1"/>
    <property type="molecule type" value="Genomic_DNA"/>
</dbReference>
<gene>
    <name evidence="1" type="ordered locus">Dole_1263</name>
</gene>
<sequence>MLLEEYMANENEKKSNALDKLIGWAIEAGQQDIDQYVEKLRSQNPGISREALAKKIVRRKSVKSGLVGAGTGLGGILSLPVAIPFDLAASWKIQICMALAVARVYGHNTKTVDVKTDIYLILAGDAVKEVFKKIGVEAAKDVTKKAVEKYITKDVMKKIWKVVSRKIITKAGEKSTTSFTKMVPLVGAPVGYAFDWFATKAVGKTAIHYYSGEG</sequence>
<proteinExistence type="predicted"/>
<dbReference type="AlphaFoldDB" id="A8ZY62"/>